<name>A0ABP0UFX1_9BRYO</name>
<keyword evidence="4 6" id="KW-1133">Transmembrane helix</keyword>
<sequence length="363" mass="41073">MELASKLLLLLLLSCGTAWEIGALEEGGGGAAAAAATTAAEAGGGGGRGIVVEDEDVVVMYDSAVFNGSLGLVGEERVSLSAVRRRRRSKEEYLRLFVEETQWYNDLVLGLWMPSRWRDKMPHTLQTFLRNYVAGLVVYFMSGALWCWYVYKLKGHHFFPNGGIPAKEPVLMQIRVSMQAMPAYVALPTLSEFMVEQGWTRCFPRIEEVGWPAYLGLIITYLVIVEFGIYWIHRELHDIKPLYKLLHAPHHIYNKQDTLSPFAGLAFHPLDGILQASPHVVALFLIPTHFFTHEIMLFMEGVWTTNIHDCIDGRVWGIMGAGFHTIHHTTYRHNYGHYTIFMDWLFGTLREPHGRKAAHAKSS</sequence>
<dbReference type="PANTHER" id="PTHR11863">
    <property type="entry name" value="STEROL DESATURASE"/>
    <property type="match status" value="1"/>
</dbReference>
<dbReference type="Pfam" id="PF04116">
    <property type="entry name" value="FA_hydroxylase"/>
    <property type="match status" value="1"/>
</dbReference>
<organism evidence="9 10">
    <name type="scientific">Sphagnum troendelagicum</name>
    <dbReference type="NCBI Taxonomy" id="128251"/>
    <lineage>
        <taxon>Eukaryota</taxon>
        <taxon>Viridiplantae</taxon>
        <taxon>Streptophyta</taxon>
        <taxon>Embryophyta</taxon>
        <taxon>Bryophyta</taxon>
        <taxon>Sphagnophytina</taxon>
        <taxon>Sphagnopsida</taxon>
        <taxon>Sphagnales</taxon>
        <taxon>Sphagnaceae</taxon>
        <taxon>Sphagnum</taxon>
    </lineage>
</organism>
<gene>
    <name evidence="9" type="ORF">CSSPTR1EN2_LOCUS15352</name>
</gene>
<evidence type="ECO:0000313" key="9">
    <source>
        <dbReference type="EMBL" id="CAK9220283.1"/>
    </source>
</evidence>
<keyword evidence="3 6" id="KW-0812">Transmembrane</keyword>
<comment type="subcellular location">
    <subcellularLocation>
        <location evidence="1">Membrane</location>
    </subcellularLocation>
</comment>
<evidence type="ECO:0000256" key="4">
    <source>
        <dbReference type="ARBA" id="ARBA00022989"/>
    </source>
</evidence>
<proteinExistence type="inferred from homology"/>
<feature type="signal peptide" evidence="7">
    <location>
        <begin position="1"/>
        <end position="18"/>
    </location>
</feature>
<evidence type="ECO:0000256" key="6">
    <source>
        <dbReference type="SAM" id="Phobius"/>
    </source>
</evidence>
<feature type="transmembrane region" description="Helical" evidence="6">
    <location>
        <begin position="132"/>
        <end position="151"/>
    </location>
</feature>
<evidence type="ECO:0000259" key="8">
    <source>
        <dbReference type="Pfam" id="PF04116"/>
    </source>
</evidence>
<feature type="domain" description="Fatty acid hydroxylase" evidence="8">
    <location>
        <begin position="219"/>
        <end position="348"/>
    </location>
</feature>
<accession>A0ABP0UFX1</accession>
<evidence type="ECO:0000313" key="10">
    <source>
        <dbReference type="Proteomes" id="UP001497512"/>
    </source>
</evidence>
<feature type="chain" id="PRO_5046491732" description="Fatty acid hydroxylase domain-containing protein" evidence="7">
    <location>
        <begin position="19"/>
        <end position="363"/>
    </location>
</feature>
<keyword evidence="7" id="KW-0732">Signal</keyword>
<dbReference type="EMBL" id="OZ019895">
    <property type="protein sequence ID" value="CAK9220283.1"/>
    <property type="molecule type" value="Genomic_DNA"/>
</dbReference>
<evidence type="ECO:0000256" key="3">
    <source>
        <dbReference type="ARBA" id="ARBA00022692"/>
    </source>
</evidence>
<dbReference type="InterPro" id="IPR006694">
    <property type="entry name" value="Fatty_acid_hydroxylase"/>
</dbReference>
<comment type="similarity">
    <text evidence="2">Belongs to the sterol desaturase family.</text>
</comment>
<evidence type="ECO:0000256" key="5">
    <source>
        <dbReference type="ARBA" id="ARBA00023136"/>
    </source>
</evidence>
<keyword evidence="5 6" id="KW-0472">Membrane</keyword>
<dbReference type="Proteomes" id="UP001497512">
    <property type="component" value="Chromosome 3"/>
</dbReference>
<evidence type="ECO:0000256" key="2">
    <source>
        <dbReference type="ARBA" id="ARBA00009324"/>
    </source>
</evidence>
<protein>
    <recommendedName>
        <fullName evidence="8">Fatty acid hydroxylase domain-containing protein</fullName>
    </recommendedName>
</protein>
<evidence type="ECO:0000256" key="7">
    <source>
        <dbReference type="SAM" id="SignalP"/>
    </source>
</evidence>
<reference evidence="9" key="1">
    <citation type="submission" date="2024-02" db="EMBL/GenBank/DDBJ databases">
        <authorList>
            <consortium name="ELIXIR-Norway"/>
            <consortium name="Elixir Norway"/>
        </authorList>
    </citation>
    <scope>NUCLEOTIDE SEQUENCE</scope>
</reference>
<keyword evidence="10" id="KW-1185">Reference proteome</keyword>
<dbReference type="InterPro" id="IPR050307">
    <property type="entry name" value="Sterol_Desaturase_Related"/>
</dbReference>
<feature type="transmembrane region" description="Helical" evidence="6">
    <location>
        <begin position="211"/>
        <end position="232"/>
    </location>
</feature>
<evidence type="ECO:0000256" key="1">
    <source>
        <dbReference type="ARBA" id="ARBA00004370"/>
    </source>
</evidence>